<name>A0ABD2ZE19_9GENT</name>
<dbReference type="AlphaFoldDB" id="A0ABD2ZE19"/>
<reference evidence="1 2" key="1">
    <citation type="submission" date="2024-11" db="EMBL/GenBank/DDBJ databases">
        <title>A near-complete genome assembly of Cinchona calisaya.</title>
        <authorList>
            <person name="Lian D.C."/>
            <person name="Zhao X.W."/>
            <person name="Wei L."/>
        </authorList>
    </citation>
    <scope>NUCLEOTIDE SEQUENCE [LARGE SCALE GENOMIC DNA]</scope>
    <source>
        <tissue evidence="1">Nenye</tissue>
    </source>
</reference>
<dbReference type="EMBL" id="JBJUIK010000010">
    <property type="protein sequence ID" value="KAL3516362.1"/>
    <property type="molecule type" value="Genomic_DNA"/>
</dbReference>
<dbReference type="Proteomes" id="UP001630127">
    <property type="component" value="Unassembled WGS sequence"/>
</dbReference>
<evidence type="ECO:0000313" key="1">
    <source>
        <dbReference type="EMBL" id="KAL3516362.1"/>
    </source>
</evidence>
<keyword evidence="2" id="KW-1185">Reference proteome</keyword>
<gene>
    <name evidence="1" type="ORF">ACH5RR_023264</name>
</gene>
<sequence>MFANPGDSLVKENFCHRTFPLETVPKLSMVENPFFNLREMKNFNNAVENGAFTTILGEKEKILIAILDHREEKSTLQATSEGLLLNKEKILTPILDHKEENSTMQGASEGLSLKKESHKVQPNCENQNSSRVPARKCVRFVGTGANNPPEKKCPKQQIALKNWKKDFDSVF</sequence>
<organism evidence="1 2">
    <name type="scientific">Cinchona calisaya</name>
    <dbReference type="NCBI Taxonomy" id="153742"/>
    <lineage>
        <taxon>Eukaryota</taxon>
        <taxon>Viridiplantae</taxon>
        <taxon>Streptophyta</taxon>
        <taxon>Embryophyta</taxon>
        <taxon>Tracheophyta</taxon>
        <taxon>Spermatophyta</taxon>
        <taxon>Magnoliopsida</taxon>
        <taxon>eudicotyledons</taxon>
        <taxon>Gunneridae</taxon>
        <taxon>Pentapetalae</taxon>
        <taxon>asterids</taxon>
        <taxon>lamiids</taxon>
        <taxon>Gentianales</taxon>
        <taxon>Rubiaceae</taxon>
        <taxon>Cinchonoideae</taxon>
        <taxon>Cinchoneae</taxon>
        <taxon>Cinchona</taxon>
    </lineage>
</organism>
<accession>A0ABD2ZE19</accession>
<comment type="caution">
    <text evidence="1">The sequence shown here is derived from an EMBL/GenBank/DDBJ whole genome shotgun (WGS) entry which is preliminary data.</text>
</comment>
<protein>
    <submittedName>
        <fullName evidence="1">Uncharacterized protein</fullName>
    </submittedName>
</protein>
<proteinExistence type="predicted"/>
<evidence type="ECO:0000313" key="2">
    <source>
        <dbReference type="Proteomes" id="UP001630127"/>
    </source>
</evidence>